<dbReference type="Pfam" id="PF00005">
    <property type="entry name" value="ABC_tran"/>
    <property type="match status" value="1"/>
</dbReference>
<evidence type="ECO:0000313" key="8">
    <source>
        <dbReference type="EMBL" id="RRO85425.1"/>
    </source>
</evidence>
<keyword evidence="3" id="KW-0547">Nucleotide-binding</keyword>
<keyword evidence="4 8" id="KW-0067">ATP-binding</keyword>
<proteinExistence type="predicted"/>
<evidence type="ECO:0000256" key="4">
    <source>
        <dbReference type="ARBA" id="ARBA00022840"/>
    </source>
</evidence>
<feature type="region of interest" description="Disordered" evidence="6">
    <location>
        <begin position="293"/>
        <end position="315"/>
    </location>
</feature>
<evidence type="ECO:0000259" key="7">
    <source>
        <dbReference type="PROSITE" id="PS50893"/>
    </source>
</evidence>
<feature type="domain" description="ABC transporter" evidence="7">
    <location>
        <begin position="11"/>
        <end position="243"/>
    </location>
</feature>
<sequence>MSAHTATPDDIAVENIRKTYRGSTTPANDGITLTFSPGEVIALIGHNGAGKTTLLGQMSGLVAPDSGSIRYRDRDLTRDPSFARTVTAMMPQAGTPLTGVTPLQAVTSIGRIRGYGGPAARRAAGQLVDALDIGDWATTRGDRLSGGIRRLTCFAMATIAPPPVLLIDEPTNDVDPTRRPLVWRHLRALADDGHVVIVVTHNLNEVQETADRAVLLHHGRVRLDTTSAELAADSDPRSVRMTVRTRNPTVRAPAPWGRSCHTDDGALVVDVDPADLGTATTWATALVRSGEADGYSVSPASTSLESTYRRLTDDH</sequence>
<dbReference type="GO" id="GO:0016887">
    <property type="term" value="F:ATP hydrolysis activity"/>
    <property type="evidence" value="ECO:0007669"/>
    <property type="project" value="InterPro"/>
</dbReference>
<protein>
    <submittedName>
        <fullName evidence="8">ABC transporter ATP-binding protein</fullName>
    </submittedName>
</protein>
<dbReference type="SMART" id="SM00382">
    <property type="entry name" value="AAA"/>
    <property type="match status" value="1"/>
</dbReference>
<comment type="caution">
    <text evidence="8">The sequence shown here is derived from an EMBL/GenBank/DDBJ whole genome shotgun (WGS) entry which is preliminary data.</text>
</comment>
<dbReference type="GO" id="GO:0005886">
    <property type="term" value="C:plasma membrane"/>
    <property type="evidence" value="ECO:0007669"/>
    <property type="project" value="UniProtKB-SubCell"/>
</dbReference>
<dbReference type="GO" id="GO:0046677">
    <property type="term" value="P:response to antibiotic"/>
    <property type="evidence" value="ECO:0007669"/>
    <property type="project" value="UniProtKB-KW"/>
</dbReference>
<dbReference type="RefSeq" id="WP_125172898.1">
    <property type="nucleotide sequence ID" value="NZ_JAPJOD010000129.1"/>
</dbReference>
<dbReference type="AlphaFoldDB" id="A0A426PWJ7"/>
<evidence type="ECO:0000256" key="2">
    <source>
        <dbReference type="ARBA" id="ARBA00022448"/>
    </source>
</evidence>
<dbReference type="PROSITE" id="PS50893">
    <property type="entry name" value="ABC_TRANSPORTER_2"/>
    <property type="match status" value="1"/>
</dbReference>
<organism evidence="8 9">
    <name type="scientific">Corynebacterium bovis</name>
    <dbReference type="NCBI Taxonomy" id="36808"/>
    <lineage>
        <taxon>Bacteria</taxon>
        <taxon>Bacillati</taxon>
        <taxon>Actinomycetota</taxon>
        <taxon>Actinomycetes</taxon>
        <taxon>Mycobacteriales</taxon>
        <taxon>Corynebacteriaceae</taxon>
        <taxon>Corynebacterium</taxon>
    </lineage>
</organism>
<keyword evidence="2" id="KW-0813">Transport</keyword>
<evidence type="ECO:0000256" key="1">
    <source>
        <dbReference type="ARBA" id="ARBA00004202"/>
    </source>
</evidence>
<dbReference type="Gene3D" id="3.40.50.300">
    <property type="entry name" value="P-loop containing nucleotide triphosphate hydrolases"/>
    <property type="match status" value="1"/>
</dbReference>
<dbReference type="InterPro" id="IPR003593">
    <property type="entry name" value="AAA+_ATPase"/>
</dbReference>
<accession>A0A426PWJ7</accession>
<dbReference type="PANTHER" id="PTHR42711">
    <property type="entry name" value="ABC TRANSPORTER ATP-BINDING PROTEIN"/>
    <property type="match status" value="1"/>
</dbReference>
<dbReference type="PANTHER" id="PTHR42711:SF19">
    <property type="entry name" value="DOXORUBICIN RESISTANCE ATP-BINDING PROTEIN DRRA"/>
    <property type="match status" value="1"/>
</dbReference>
<keyword evidence="5" id="KW-0046">Antibiotic resistance</keyword>
<dbReference type="InterPro" id="IPR050763">
    <property type="entry name" value="ABC_transporter_ATP-binding"/>
</dbReference>
<gene>
    <name evidence="8" type="ORF">CXF48_10910</name>
</gene>
<dbReference type="EMBL" id="PQNK01000027">
    <property type="protein sequence ID" value="RRO85425.1"/>
    <property type="molecule type" value="Genomic_DNA"/>
</dbReference>
<dbReference type="InterPro" id="IPR027417">
    <property type="entry name" value="P-loop_NTPase"/>
</dbReference>
<evidence type="ECO:0000256" key="3">
    <source>
        <dbReference type="ARBA" id="ARBA00022741"/>
    </source>
</evidence>
<reference evidence="8 9" key="1">
    <citation type="submission" date="2018-01" db="EMBL/GenBank/DDBJ databases">
        <title>Twenty Corynebacterium bovis Genomes.</title>
        <authorList>
            <person name="Gulvik C.A."/>
        </authorList>
    </citation>
    <scope>NUCLEOTIDE SEQUENCE [LARGE SCALE GENOMIC DNA]</scope>
    <source>
        <strain evidence="8 9">F6900</strain>
    </source>
</reference>
<dbReference type="GO" id="GO:0005524">
    <property type="term" value="F:ATP binding"/>
    <property type="evidence" value="ECO:0007669"/>
    <property type="project" value="UniProtKB-KW"/>
</dbReference>
<dbReference type="Proteomes" id="UP000276526">
    <property type="component" value="Unassembled WGS sequence"/>
</dbReference>
<evidence type="ECO:0000313" key="9">
    <source>
        <dbReference type="Proteomes" id="UP000276526"/>
    </source>
</evidence>
<evidence type="ECO:0000256" key="6">
    <source>
        <dbReference type="SAM" id="MobiDB-lite"/>
    </source>
</evidence>
<dbReference type="SUPFAM" id="SSF52540">
    <property type="entry name" value="P-loop containing nucleoside triphosphate hydrolases"/>
    <property type="match status" value="1"/>
</dbReference>
<evidence type="ECO:0000256" key="5">
    <source>
        <dbReference type="ARBA" id="ARBA00023251"/>
    </source>
</evidence>
<name>A0A426PWJ7_9CORY</name>
<comment type="subcellular location">
    <subcellularLocation>
        <location evidence="1">Cell membrane</location>
        <topology evidence="1">Peripheral membrane protein</topology>
    </subcellularLocation>
</comment>
<dbReference type="InterPro" id="IPR003439">
    <property type="entry name" value="ABC_transporter-like_ATP-bd"/>
</dbReference>